<accession>A0A7S8ICX0</accession>
<dbReference type="InterPro" id="IPR051534">
    <property type="entry name" value="CBASS_pafABC_assoc_protein"/>
</dbReference>
<dbReference type="RefSeq" id="WP_195169001.1">
    <property type="nucleotide sequence ID" value="NZ_CP062983.1"/>
</dbReference>
<dbReference type="Pfam" id="PF13280">
    <property type="entry name" value="WYL"/>
    <property type="match status" value="1"/>
</dbReference>
<dbReference type="InterPro" id="IPR026881">
    <property type="entry name" value="WYL_dom"/>
</dbReference>
<keyword evidence="3" id="KW-1185">Reference proteome</keyword>
<evidence type="ECO:0000259" key="1">
    <source>
        <dbReference type="Pfam" id="PF13280"/>
    </source>
</evidence>
<gene>
    <name evidence="2" type="ORF">G4Y79_14550</name>
</gene>
<protein>
    <submittedName>
        <fullName evidence="2">WYL domain-containing protein</fullName>
    </submittedName>
</protein>
<dbReference type="KEGG" id="pmet:G4Y79_14550"/>
<dbReference type="PANTHER" id="PTHR34580">
    <property type="match status" value="1"/>
</dbReference>
<feature type="domain" description="WYL" evidence="1">
    <location>
        <begin position="594"/>
        <end position="657"/>
    </location>
</feature>
<reference evidence="2 3" key="1">
    <citation type="submission" date="2020-02" db="EMBL/GenBank/DDBJ databases">
        <authorList>
            <person name="Zheng R.K."/>
            <person name="Sun C.M."/>
        </authorList>
    </citation>
    <scope>NUCLEOTIDE SEQUENCE [LARGE SCALE GENOMIC DNA]</scope>
    <source>
        <strain evidence="3">rifampicinis</strain>
    </source>
</reference>
<dbReference type="PANTHER" id="PTHR34580:SF9">
    <property type="entry name" value="SLL5097 PROTEIN"/>
    <property type="match status" value="1"/>
</dbReference>
<dbReference type="AlphaFoldDB" id="A0A7S8ICX0"/>
<dbReference type="Proteomes" id="UP000594468">
    <property type="component" value="Chromosome"/>
</dbReference>
<evidence type="ECO:0000313" key="3">
    <source>
        <dbReference type="Proteomes" id="UP000594468"/>
    </source>
</evidence>
<dbReference type="EMBL" id="CP062983">
    <property type="protein sequence ID" value="QPC80926.1"/>
    <property type="molecule type" value="Genomic_DNA"/>
</dbReference>
<proteinExistence type="predicted"/>
<organism evidence="2 3">
    <name type="scientific">Phototrophicus methaneseepsis</name>
    <dbReference type="NCBI Taxonomy" id="2710758"/>
    <lineage>
        <taxon>Bacteria</taxon>
        <taxon>Bacillati</taxon>
        <taxon>Chloroflexota</taxon>
        <taxon>Candidatus Thermofontia</taxon>
        <taxon>Phototrophicales</taxon>
        <taxon>Phototrophicaceae</taxon>
        <taxon>Phototrophicus</taxon>
    </lineage>
</organism>
<evidence type="ECO:0000313" key="2">
    <source>
        <dbReference type="EMBL" id="QPC80926.1"/>
    </source>
</evidence>
<sequence>MIPLLVVLSSRTYRDLRVVAGAHRLRFNNKIPKQATIARLSMTLATDEMHRAFRQLSEKERLALQALQAHEGKMPLYRFVRAFGSIRPYKPWRIDAIPHPWRRPISVAERLYQLAFIHIEGQQVVLVDEVQALLPPLPRPKPIHSASDLPLSSVRDALLTDISALLGTLTYKPIRPQWHRWLPPYALKAINERLYIKEDCTEIRSEMQTNRLRWLHYLAQSAGLMSIQGGHFLPTTRAWSWLNQPAEERWHVLFEAIDPTHTLWHEFRLPDIEPALWRVLKHQLSRLEPEKSYHIRELVAAMRPYLPEMRRVGGQTRYLLETALTWMGYVQVDGLHFSLTSSAQADIEPLQIDTWNNAYYLEPVRRSHPAAWAELLSFARPENGALCIDEAAVRHAIGSGYQADDVMRILASLTGAPLALTIAQQIESWAQNARSLQIKHMVVLQSSDKEALQAIRTDWRLRPYIEESLSPHHLAIRSEHWHTLRQRLANRGYYPLTSGSIPQKRRVSDHLSNDMREYLWLAARVYQRMSTFSELPIAMPGALLDWLADDIDPTTLHGLQTQVDAVIDNVRERIAGFDRRGYVTQNNSQSIQLAIHAAYDQQTSVEITYHSPYRGETTIRRIEPTMIYSNNGATYIEAWCHLEHATRTFRMDRILQVHNMPQTKIQVQAS</sequence>
<dbReference type="PROSITE" id="PS52050">
    <property type="entry name" value="WYL"/>
    <property type="match status" value="1"/>
</dbReference>
<name>A0A7S8ICX0_9CHLR</name>